<feature type="transmembrane region" description="Helical" evidence="8">
    <location>
        <begin position="365"/>
        <end position="385"/>
    </location>
</feature>
<feature type="transmembrane region" description="Helical" evidence="8">
    <location>
        <begin position="145"/>
        <end position="167"/>
    </location>
</feature>
<reference evidence="11" key="2">
    <citation type="submission" date="2015-01" db="EMBL/GenBank/DDBJ databases">
        <title>Evolutionary Origins and Diversification of the Mycorrhizal Mutualists.</title>
        <authorList>
            <consortium name="DOE Joint Genome Institute"/>
            <consortium name="Mycorrhizal Genomics Consortium"/>
            <person name="Kohler A."/>
            <person name="Kuo A."/>
            <person name="Nagy L.G."/>
            <person name="Floudas D."/>
            <person name="Copeland A."/>
            <person name="Barry K.W."/>
            <person name="Cichocki N."/>
            <person name="Veneault-Fourrey C."/>
            <person name="LaButti K."/>
            <person name="Lindquist E.A."/>
            <person name="Lipzen A."/>
            <person name="Lundell T."/>
            <person name="Morin E."/>
            <person name="Murat C."/>
            <person name="Riley R."/>
            <person name="Ohm R."/>
            <person name="Sun H."/>
            <person name="Tunlid A."/>
            <person name="Henrissat B."/>
            <person name="Grigoriev I.V."/>
            <person name="Hibbett D.S."/>
            <person name="Martin F."/>
        </authorList>
    </citation>
    <scope>NUCLEOTIDE SEQUENCE [LARGE SCALE GENOMIC DNA]</scope>
    <source>
        <strain evidence="11">MUT 4182</strain>
    </source>
</reference>
<dbReference type="GO" id="GO:0005886">
    <property type="term" value="C:plasma membrane"/>
    <property type="evidence" value="ECO:0007669"/>
    <property type="project" value="UniProtKB-SubCell"/>
</dbReference>
<evidence type="ECO:0000256" key="6">
    <source>
        <dbReference type="ARBA" id="ARBA00022989"/>
    </source>
</evidence>
<evidence type="ECO:0000256" key="8">
    <source>
        <dbReference type="RuleBase" id="RU368066"/>
    </source>
</evidence>
<evidence type="ECO:0000256" key="3">
    <source>
        <dbReference type="ARBA" id="ARBA00007168"/>
    </source>
</evidence>
<dbReference type="PANTHER" id="PTHR12385">
    <property type="entry name" value="CHOLINE TRANSPORTER-LIKE (SLC FAMILY 44)"/>
    <property type="match status" value="1"/>
</dbReference>
<feature type="transmembrane region" description="Helical" evidence="8">
    <location>
        <begin position="290"/>
        <end position="310"/>
    </location>
</feature>
<organism evidence="10 11">
    <name type="scientific">Tulasnella calospora MUT 4182</name>
    <dbReference type="NCBI Taxonomy" id="1051891"/>
    <lineage>
        <taxon>Eukaryota</taxon>
        <taxon>Fungi</taxon>
        <taxon>Dikarya</taxon>
        <taxon>Basidiomycota</taxon>
        <taxon>Agaricomycotina</taxon>
        <taxon>Agaricomycetes</taxon>
        <taxon>Cantharellales</taxon>
        <taxon>Tulasnellaceae</taxon>
        <taxon>Tulasnella</taxon>
    </lineage>
</organism>
<feature type="transmembrane region" description="Helical" evidence="8">
    <location>
        <begin position="69"/>
        <end position="93"/>
    </location>
</feature>
<dbReference type="HOGENOM" id="CLU_026724_0_0_1"/>
<proteinExistence type="inferred from homology"/>
<feature type="transmembrane region" description="Helical" evidence="8">
    <location>
        <begin position="118"/>
        <end position="138"/>
    </location>
</feature>
<evidence type="ECO:0000256" key="1">
    <source>
        <dbReference type="ARBA" id="ARBA00002957"/>
    </source>
</evidence>
<evidence type="ECO:0000256" key="2">
    <source>
        <dbReference type="ARBA" id="ARBA00004141"/>
    </source>
</evidence>
<evidence type="ECO:0000256" key="9">
    <source>
        <dbReference type="SAM" id="MobiDB-lite"/>
    </source>
</evidence>
<comment type="subcellular location">
    <subcellularLocation>
        <location evidence="8">Cell membrane</location>
        <topology evidence="8">Multi-pass membrane protein</topology>
    </subcellularLocation>
    <subcellularLocation>
        <location evidence="2">Membrane</location>
        <topology evidence="2">Multi-pass membrane protein</topology>
    </subcellularLocation>
</comment>
<dbReference type="PANTHER" id="PTHR12385:SF4">
    <property type="entry name" value="PROTEIN PNS1"/>
    <property type="match status" value="1"/>
</dbReference>
<evidence type="ECO:0000256" key="4">
    <source>
        <dbReference type="ARBA" id="ARBA00015388"/>
    </source>
</evidence>
<feature type="transmembrane region" description="Helical" evidence="8">
    <location>
        <begin position="214"/>
        <end position="235"/>
    </location>
</feature>
<comment type="similarity">
    <text evidence="3 8">Belongs to the CTL (choline transporter-like) family.</text>
</comment>
<comment type="function">
    <text evidence="1 8">Probably involved in transport through the plasma membrane.</text>
</comment>
<feature type="transmembrane region" description="Helical" evidence="8">
    <location>
        <begin position="173"/>
        <end position="193"/>
    </location>
</feature>
<gene>
    <name evidence="10" type="ORF">M407DRAFT_70511</name>
</gene>
<dbReference type="Pfam" id="PF04515">
    <property type="entry name" value="Choline_transpo"/>
    <property type="match status" value="1"/>
</dbReference>
<feature type="transmembrane region" description="Helical" evidence="8">
    <location>
        <begin position="331"/>
        <end position="353"/>
    </location>
</feature>
<keyword evidence="7 8" id="KW-0472">Membrane</keyword>
<dbReference type="STRING" id="1051891.A0A0C3L6B9"/>
<dbReference type="OrthoDB" id="44736at2759"/>
<dbReference type="EMBL" id="KN822983">
    <property type="protein sequence ID" value="KIO29373.1"/>
    <property type="molecule type" value="Genomic_DNA"/>
</dbReference>
<evidence type="ECO:0000256" key="5">
    <source>
        <dbReference type="ARBA" id="ARBA00022692"/>
    </source>
</evidence>
<feature type="region of interest" description="Disordered" evidence="9">
    <location>
        <begin position="1"/>
        <end position="50"/>
    </location>
</feature>
<protein>
    <recommendedName>
        <fullName evidence="4 8">Protein PNS1</fullName>
    </recommendedName>
</protein>
<evidence type="ECO:0000256" key="7">
    <source>
        <dbReference type="ARBA" id="ARBA00023136"/>
    </source>
</evidence>
<feature type="transmembrane region" description="Helical" evidence="8">
    <location>
        <begin position="427"/>
        <end position="450"/>
    </location>
</feature>
<dbReference type="AlphaFoldDB" id="A0A0C3L6B9"/>
<evidence type="ECO:0000313" key="11">
    <source>
        <dbReference type="Proteomes" id="UP000054248"/>
    </source>
</evidence>
<keyword evidence="11" id="KW-1185">Reference proteome</keyword>
<feature type="transmembrane region" description="Helical" evidence="8">
    <location>
        <begin position="470"/>
        <end position="498"/>
    </location>
</feature>
<name>A0A0C3L6B9_9AGAM</name>
<reference evidence="10 11" key="1">
    <citation type="submission" date="2014-04" db="EMBL/GenBank/DDBJ databases">
        <authorList>
            <consortium name="DOE Joint Genome Institute"/>
            <person name="Kuo A."/>
            <person name="Girlanda M."/>
            <person name="Perotto S."/>
            <person name="Kohler A."/>
            <person name="Nagy L.G."/>
            <person name="Floudas D."/>
            <person name="Copeland A."/>
            <person name="Barry K.W."/>
            <person name="Cichocki N."/>
            <person name="Veneault-Fourrey C."/>
            <person name="LaButti K."/>
            <person name="Lindquist E.A."/>
            <person name="Lipzen A."/>
            <person name="Lundell T."/>
            <person name="Morin E."/>
            <person name="Murat C."/>
            <person name="Sun H."/>
            <person name="Tunlid A."/>
            <person name="Henrissat B."/>
            <person name="Grigoriev I.V."/>
            <person name="Hibbett D.S."/>
            <person name="Martin F."/>
            <person name="Nordberg H.P."/>
            <person name="Cantor M.N."/>
            <person name="Hua S.X."/>
        </authorList>
    </citation>
    <scope>NUCLEOTIDE SEQUENCE [LARGE SCALE GENOMIC DNA]</scope>
    <source>
        <strain evidence="10 11">MUT 4182</strain>
    </source>
</reference>
<keyword evidence="5 8" id="KW-0812">Transmembrane</keyword>
<dbReference type="GO" id="GO:0022857">
    <property type="term" value="F:transmembrane transporter activity"/>
    <property type="evidence" value="ECO:0007669"/>
    <property type="project" value="UniProtKB-UniRule"/>
</dbReference>
<keyword evidence="6 8" id="KW-1133">Transmembrane helix</keyword>
<feature type="compositionally biased region" description="Low complexity" evidence="9">
    <location>
        <begin position="1"/>
        <end position="11"/>
    </location>
</feature>
<evidence type="ECO:0000313" key="10">
    <source>
        <dbReference type="EMBL" id="KIO29373.1"/>
    </source>
</evidence>
<dbReference type="Proteomes" id="UP000054248">
    <property type="component" value="Unassembled WGS sequence"/>
</dbReference>
<dbReference type="InterPro" id="IPR007603">
    <property type="entry name" value="Choline_transptr-like"/>
</dbReference>
<sequence>MADYNQQYYPPQGGPPQIYPANSQYNPGGSEPYAQQYQPPPPQGGNYGYSEKDQEYERFKPKKRINDPVFLVLFLAQLAGFAVVSGLALSTWISEGGLGGGVGGNSTGNSVTLNSHTAYLLLLVTGVGALFSIIYLILVRMFTSIIMKVTLILSIALNIALAVYMWITKYYSGAIIFTIIAIVSILAFYGFWSRIPLATMLLQVTMDVANHHKSVYFVAICGLIAQAGLAVWYVYTVTATYAKWTPGNPSCTNYSGTANATITGATRCSSGAVAGLVFFETFSFLWTSQVIGNICLSTVAGGPFGAWYYFGPQENGLMPKHPTRSAFIRASTLSLGSIAFGSLIVTILELIKLLLNAAQNNSDDAFGAILACVAACCVGCIESMVEYFNRYAYIEIALYGKPYIPAARDTWRLFKDRGIDALINDSLVGITLTFGGYIVGILSALFGYVYLRSTKPSYNSDGQYTAPVLLFAFIIGLQCLLTLGSAIEAGVSTIFVGLGEDPQVLAQRAPALFGMIAQAYPHVVQGIV</sequence>
<accession>A0A0C3L6B9</accession>